<reference evidence="4" key="2">
    <citation type="submission" date="2018-05" db="EMBL/GenBank/DDBJ databases">
        <title>OmerRS3 (Oryza meridionalis Reference Sequence Version 3).</title>
        <authorList>
            <person name="Zhang J."/>
            <person name="Kudrna D."/>
            <person name="Lee S."/>
            <person name="Talag J."/>
            <person name="Welchert J."/>
            <person name="Wing R.A."/>
        </authorList>
    </citation>
    <scope>NUCLEOTIDE SEQUENCE [LARGE SCALE GENOMIC DNA]</scope>
    <source>
        <strain evidence="4">cv. OR44</strain>
    </source>
</reference>
<dbReference type="InterPro" id="IPR050258">
    <property type="entry name" value="Leguminous_Lectin"/>
</dbReference>
<keyword evidence="2" id="KW-0812">Transmembrane</keyword>
<dbReference type="PANTHER" id="PTHR32401:SF16">
    <property type="entry name" value="CONCANAVALIN A-LIKE LECTIN FAMILY PROTEIN"/>
    <property type="match status" value="1"/>
</dbReference>
<dbReference type="Gramene" id="OMERI01G12350.1">
    <property type="protein sequence ID" value="OMERI01G12350.1"/>
    <property type="gene ID" value="OMERI01G12350"/>
</dbReference>
<evidence type="ECO:0000313" key="4">
    <source>
        <dbReference type="EnsemblPlants" id="OMERI01G12350.1"/>
    </source>
</evidence>
<keyword evidence="3" id="KW-0732">Signal</keyword>
<dbReference type="PANTHER" id="PTHR32401">
    <property type="entry name" value="CONCANAVALIN A-LIKE LECTIN FAMILY PROTEIN"/>
    <property type="match status" value="1"/>
</dbReference>
<keyword evidence="2" id="KW-1133">Transmembrane helix</keyword>
<dbReference type="SUPFAM" id="SSF49899">
    <property type="entry name" value="Concanavalin A-like lectins/glucanases"/>
    <property type="match status" value="1"/>
</dbReference>
<feature type="chain" id="PRO_5002355332" description="Legume lectin domain-containing protein" evidence="3">
    <location>
        <begin position="20"/>
        <end position="311"/>
    </location>
</feature>
<feature type="signal peptide" evidence="3">
    <location>
        <begin position="1"/>
        <end position="19"/>
    </location>
</feature>
<evidence type="ECO:0000313" key="5">
    <source>
        <dbReference type="Proteomes" id="UP000008021"/>
    </source>
</evidence>
<proteinExistence type="inferred from homology"/>
<organism evidence="4">
    <name type="scientific">Oryza meridionalis</name>
    <dbReference type="NCBI Taxonomy" id="40149"/>
    <lineage>
        <taxon>Eukaryota</taxon>
        <taxon>Viridiplantae</taxon>
        <taxon>Streptophyta</taxon>
        <taxon>Embryophyta</taxon>
        <taxon>Tracheophyta</taxon>
        <taxon>Spermatophyta</taxon>
        <taxon>Magnoliopsida</taxon>
        <taxon>Liliopsida</taxon>
        <taxon>Poales</taxon>
        <taxon>Poaceae</taxon>
        <taxon>BOP clade</taxon>
        <taxon>Oryzoideae</taxon>
        <taxon>Oryzeae</taxon>
        <taxon>Oryzinae</taxon>
        <taxon>Oryza</taxon>
    </lineage>
</organism>
<dbReference type="AlphaFoldDB" id="A0A0E0C192"/>
<name>A0A0E0C192_9ORYZ</name>
<evidence type="ECO:0000256" key="2">
    <source>
        <dbReference type="SAM" id="Phobius"/>
    </source>
</evidence>
<dbReference type="Proteomes" id="UP000008021">
    <property type="component" value="Chromosome 1"/>
</dbReference>
<feature type="transmembrane region" description="Helical" evidence="2">
    <location>
        <begin position="240"/>
        <end position="262"/>
    </location>
</feature>
<keyword evidence="2" id="KW-0472">Membrane</keyword>
<dbReference type="eggNOG" id="ENOG502QTUJ">
    <property type="taxonomic scope" value="Eukaryota"/>
</dbReference>
<dbReference type="EnsemblPlants" id="OMERI01G12350.1">
    <property type="protein sequence ID" value="OMERI01G12350.1"/>
    <property type="gene ID" value="OMERI01G12350"/>
</dbReference>
<evidence type="ECO:0008006" key="6">
    <source>
        <dbReference type="Google" id="ProtNLM"/>
    </source>
</evidence>
<comment type="similarity">
    <text evidence="1">Belongs to the leguminous lectin family.</text>
</comment>
<evidence type="ECO:0000256" key="1">
    <source>
        <dbReference type="ARBA" id="ARBA00007606"/>
    </source>
</evidence>
<sequence length="311" mass="33344">MAMALLFLLLLLLPPPAAPFSLDFFPESPSPPRLALSGAASLRPTAVSMASPRARLQLTHPVALGPAFSTYFSFSLSIPGPGPGSLSFFLTPHPHPDRHPFLLAIVFDAAARVRIDLAGHTTGTATSHLAPSSAPARLHSWIHYNATSATLQLRLSATSRRPALPLLSLHPLPPSALLLLRTNPMLAGFTSSAANCTLFAWAFRANNTMQHSQPLDPSHLLTTPPPHRPQPHPHHYYPPWLSLLFAAACGAMLTFFLLFVWYSQLATRRPVAPITTSDSDVVYEKIVLVGAKDDDAPAATPPSPAVAGNNN</sequence>
<dbReference type="HOGENOM" id="CLU_887359_0_0_1"/>
<reference evidence="4" key="1">
    <citation type="submission" date="2015-04" db="UniProtKB">
        <authorList>
            <consortium name="EnsemblPlants"/>
        </authorList>
    </citation>
    <scope>IDENTIFICATION</scope>
</reference>
<dbReference type="STRING" id="40149.A0A0E0C192"/>
<dbReference type="InterPro" id="IPR013320">
    <property type="entry name" value="ConA-like_dom_sf"/>
</dbReference>
<accession>A0A0E0C192</accession>
<evidence type="ECO:0000256" key="3">
    <source>
        <dbReference type="SAM" id="SignalP"/>
    </source>
</evidence>
<protein>
    <recommendedName>
        <fullName evidence="6">Legume lectin domain-containing protein</fullName>
    </recommendedName>
</protein>
<keyword evidence="5" id="KW-1185">Reference proteome</keyword>
<dbReference type="Gene3D" id="2.60.120.200">
    <property type="match status" value="1"/>
</dbReference>